<evidence type="ECO:0000313" key="1">
    <source>
        <dbReference type="EMBL" id="QDT41612.1"/>
    </source>
</evidence>
<dbReference type="AlphaFoldDB" id="A0A517RCJ6"/>
<dbReference type="KEGG" id="gaz:Pan241w_16750"/>
<dbReference type="Proteomes" id="UP000317171">
    <property type="component" value="Chromosome"/>
</dbReference>
<proteinExistence type="predicted"/>
<reference evidence="1 2" key="1">
    <citation type="submission" date="2019-02" db="EMBL/GenBank/DDBJ databases">
        <title>Deep-cultivation of Planctomycetes and their phenomic and genomic characterization uncovers novel biology.</title>
        <authorList>
            <person name="Wiegand S."/>
            <person name="Jogler M."/>
            <person name="Boedeker C."/>
            <person name="Pinto D."/>
            <person name="Vollmers J."/>
            <person name="Rivas-Marin E."/>
            <person name="Kohn T."/>
            <person name="Peeters S.H."/>
            <person name="Heuer A."/>
            <person name="Rast P."/>
            <person name="Oberbeckmann S."/>
            <person name="Bunk B."/>
            <person name="Jeske O."/>
            <person name="Meyerdierks A."/>
            <person name="Storesund J.E."/>
            <person name="Kallscheuer N."/>
            <person name="Luecker S."/>
            <person name="Lage O.M."/>
            <person name="Pohl T."/>
            <person name="Merkel B.J."/>
            <person name="Hornburger P."/>
            <person name="Mueller R.-W."/>
            <person name="Bruemmer F."/>
            <person name="Labrenz M."/>
            <person name="Spormann A.M."/>
            <person name="Op den Camp H."/>
            <person name="Overmann J."/>
            <person name="Amann R."/>
            <person name="Jetten M.S.M."/>
            <person name="Mascher T."/>
            <person name="Medema M.H."/>
            <person name="Devos D.P."/>
            <person name="Kaster A.-K."/>
            <person name="Ovreas L."/>
            <person name="Rohde M."/>
            <person name="Galperin M.Y."/>
            <person name="Jogler C."/>
        </authorList>
    </citation>
    <scope>NUCLEOTIDE SEQUENCE [LARGE SCALE GENOMIC DNA]</scope>
    <source>
        <strain evidence="1 2">Pan241w</strain>
    </source>
</reference>
<organism evidence="1 2">
    <name type="scientific">Gimesia alba</name>
    <dbReference type="NCBI Taxonomy" id="2527973"/>
    <lineage>
        <taxon>Bacteria</taxon>
        <taxon>Pseudomonadati</taxon>
        <taxon>Planctomycetota</taxon>
        <taxon>Planctomycetia</taxon>
        <taxon>Planctomycetales</taxon>
        <taxon>Planctomycetaceae</taxon>
        <taxon>Gimesia</taxon>
    </lineage>
</organism>
<protein>
    <submittedName>
        <fullName evidence="1">Uncharacterized protein</fullName>
    </submittedName>
</protein>
<accession>A0A517RCJ6</accession>
<name>A0A517RCJ6_9PLAN</name>
<dbReference type="EMBL" id="CP036269">
    <property type="protein sequence ID" value="QDT41612.1"/>
    <property type="molecule type" value="Genomic_DNA"/>
</dbReference>
<sequence>MVRDLPPALFRAFNFRAVRGRAKHGFITDLLENCERYGASHRL</sequence>
<gene>
    <name evidence="1" type="ORF">Pan241w_16750</name>
</gene>
<keyword evidence="2" id="KW-1185">Reference proteome</keyword>
<evidence type="ECO:0000313" key="2">
    <source>
        <dbReference type="Proteomes" id="UP000317171"/>
    </source>
</evidence>